<feature type="binding site" evidence="11">
    <location>
        <begin position="30"/>
        <end position="31"/>
    </location>
    <ligand>
        <name>substrate</name>
    </ligand>
</feature>
<evidence type="ECO:0000256" key="1">
    <source>
        <dbReference type="ARBA" id="ARBA00001917"/>
    </source>
</evidence>
<reference evidence="14 15" key="1">
    <citation type="submission" date="2016-10" db="EMBL/GenBank/DDBJ databases">
        <authorList>
            <person name="de Groot N.N."/>
        </authorList>
    </citation>
    <scope>NUCLEOTIDE SEQUENCE [LARGE SCALE GENOMIC DNA]</scope>
    <source>
        <strain evidence="14 15">CGMCC 1.10238</strain>
    </source>
</reference>
<dbReference type="HAMAP" id="MF_00354">
    <property type="entry name" value="Idi_2"/>
    <property type="match status" value="1"/>
</dbReference>
<dbReference type="CDD" id="cd02811">
    <property type="entry name" value="IDI-2_FMN"/>
    <property type="match status" value="1"/>
</dbReference>
<sequence length="364" mass="38593">MPINMNDEMKTTAKASDSRPHLLEGKTGERKIEHVRLCLNEDVGGRGVATGFERYRFRHNALPELNFDDITLNTVFLGRSLRTPLLISSMTGGSAATGEINARLAEAAQRRGWALGVGSIRAALERPELESTFRVRERAPDIPVIANLGAVQLSYGFDAGDCRRAVEIAEADWLVLHLNGLQEVFQPEGNTGFGSLLPKIEQVCRTLEVPVGVKEVGWGIDGETALKLYGAGVSFIDVSGAGGTSWSQVEKFRSADPVRRAAAEAFADWGIPTADCIADVRAAAPEGALIGSGGLQSGVDAAKALALGADLAGFGRSLLGPAVESEEALEAALEQAELELRTAMFGIGVSSVGALRGTPRLMRI</sequence>
<evidence type="ECO:0000256" key="9">
    <source>
        <dbReference type="ARBA" id="ARBA00023235"/>
    </source>
</evidence>
<dbReference type="GO" id="GO:0005737">
    <property type="term" value="C:cytoplasm"/>
    <property type="evidence" value="ECO:0007669"/>
    <property type="project" value="UniProtKB-SubCell"/>
</dbReference>
<gene>
    <name evidence="11" type="primary">fni</name>
    <name evidence="14" type="ORF">SAMN04487895_102153</name>
</gene>
<feature type="binding site" evidence="11">
    <location>
        <position position="182"/>
    </location>
    <ligand>
        <name>substrate</name>
    </ligand>
</feature>
<dbReference type="EMBL" id="FODH01000002">
    <property type="protein sequence ID" value="SEN66167.1"/>
    <property type="molecule type" value="Genomic_DNA"/>
</dbReference>
<keyword evidence="5 11" id="KW-0479">Metal-binding</keyword>
<dbReference type="PANTHER" id="PTHR43665">
    <property type="entry name" value="ISOPENTENYL-DIPHOSPHATE DELTA-ISOMERASE"/>
    <property type="match status" value="1"/>
</dbReference>
<comment type="cofactor">
    <cofactor evidence="11">
        <name>Mg(2+)</name>
        <dbReference type="ChEBI" id="CHEBI:18420"/>
    </cofactor>
</comment>
<evidence type="ECO:0000256" key="4">
    <source>
        <dbReference type="ARBA" id="ARBA00022643"/>
    </source>
</evidence>
<evidence type="ECO:0000256" key="7">
    <source>
        <dbReference type="ARBA" id="ARBA00022857"/>
    </source>
</evidence>
<keyword evidence="9 11" id="KW-0413">Isomerase</keyword>
<comment type="subcellular location">
    <subcellularLocation>
        <location evidence="11">Cytoplasm</location>
    </subcellularLocation>
</comment>
<name>A0A1H8IDA6_9BACL</name>
<comment type="catalytic activity">
    <reaction evidence="11">
        <text>isopentenyl diphosphate = dimethylallyl diphosphate</text>
        <dbReference type="Rhea" id="RHEA:23284"/>
        <dbReference type="ChEBI" id="CHEBI:57623"/>
        <dbReference type="ChEBI" id="CHEBI:128769"/>
        <dbReference type="EC" id="5.3.3.2"/>
    </reaction>
</comment>
<comment type="subunit">
    <text evidence="10 11">Homooctamer. Dimer of tetramers.</text>
</comment>
<dbReference type="SUPFAM" id="SSF51395">
    <property type="entry name" value="FMN-linked oxidoreductases"/>
    <property type="match status" value="1"/>
</dbReference>
<dbReference type="PANTHER" id="PTHR43665:SF1">
    <property type="entry name" value="ISOPENTENYL-DIPHOSPHATE DELTA-ISOMERASE"/>
    <property type="match status" value="1"/>
</dbReference>
<feature type="region of interest" description="Disordered" evidence="12">
    <location>
        <begin position="1"/>
        <end position="24"/>
    </location>
</feature>
<dbReference type="GO" id="GO:0016491">
    <property type="term" value="F:oxidoreductase activity"/>
    <property type="evidence" value="ECO:0007669"/>
    <property type="project" value="InterPro"/>
</dbReference>
<evidence type="ECO:0000313" key="15">
    <source>
        <dbReference type="Proteomes" id="UP000198809"/>
    </source>
</evidence>
<dbReference type="Gene3D" id="3.20.20.70">
    <property type="entry name" value="Aldolase class I"/>
    <property type="match status" value="1"/>
</dbReference>
<feature type="binding site" evidence="11">
    <location>
        <position position="88"/>
    </location>
    <ligand>
        <name>FMN</name>
        <dbReference type="ChEBI" id="CHEBI:58210"/>
    </ligand>
</feature>
<keyword evidence="7 11" id="KW-0521">NADP</keyword>
<evidence type="ECO:0000256" key="6">
    <source>
        <dbReference type="ARBA" id="ARBA00022842"/>
    </source>
</evidence>
<evidence type="ECO:0000256" key="8">
    <source>
        <dbReference type="ARBA" id="ARBA00023229"/>
    </source>
</evidence>
<accession>A0A1H8IDA6</accession>
<comment type="caution">
    <text evidence="11">Lacks conserved residue(s) required for the propagation of feature annotation.</text>
</comment>
<evidence type="ECO:0000313" key="14">
    <source>
        <dbReference type="EMBL" id="SEN66167.1"/>
    </source>
</evidence>
<feature type="compositionally biased region" description="Basic and acidic residues" evidence="12">
    <location>
        <begin position="7"/>
        <end position="24"/>
    </location>
</feature>
<keyword evidence="8 11" id="KW-0414">Isoprene biosynthesis</keyword>
<evidence type="ECO:0000256" key="2">
    <source>
        <dbReference type="ARBA" id="ARBA00022490"/>
    </source>
</evidence>
<feature type="binding site" evidence="11">
    <location>
        <position position="214"/>
    </location>
    <ligand>
        <name>FMN</name>
        <dbReference type="ChEBI" id="CHEBI:58210"/>
    </ligand>
</feature>
<feature type="binding site" evidence="11">
    <location>
        <position position="183"/>
    </location>
    <ligand>
        <name>Mg(2+)</name>
        <dbReference type="ChEBI" id="CHEBI:18420"/>
    </ligand>
</feature>
<dbReference type="EC" id="5.3.3.2" evidence="11"/>
<feature type="binding site" evidence="11">
    <location>
        <position position="239"/>
    </location>
    <ligand>
        <name>FMN</name>
        <dbReference type="ChEBI" id="CHEBI:58210"/>
    </ligand>
</feature>
<dbReference type="GO" id="GO:0070402">
    <property type="term" value="F:NADPH binding"/>
    <property type="evidence" value="ECO:0007669"/>
    <property type="project" value="UniProtKB-UniRule"/>
</dbReference>
<feature type="binding site" evidence="11">
    <location>
        <position position="119"/>
    </location>
    <ligand>
        <name>FMN</name>
        <dbReference type="ChEBI" id="CHEBI:58210"/>
    </ligand>
</feature>
<comment type="cofactor">
    <cofactor evidence="11">
        <name>NADPH</name>
        <dbReference type="ChEBI" id="CHEBI:57783"/>
    </cofactor>
</comment>
<feature type="domain" description="FMN-dependent dehydrogenase" evidence="13">
    <location>
        <begin position="199"/>
        <end position="356"/>
    </location>
</feature>
<dbReference type="SMART" id="SM01240">
    <property type="entry name" value="IMPDH"/>
    <property type="match status" value="1"/>
</dbReference>
<dbReference type="AlphaFoldDB" id="A0A1H8IDA6"/>
<dbReference type="GO" id="GO:0004452">
    <property type="term" value="F:isopentenyl-diphosphate delta-isomerase activity"/>
    <property type="evidence" value="ECO:0007669"/>
    <property type="project" value="UniProtKB-UniRule"/>
</dbReference>
<feature type="binding site" evidence="11">
    <location>
        <position position="147"/>
    </location>
    <ligand>
        <name>FMN</name>
        <dbReference type="ChEBI" id="CHEBI:58210"/>
    </ligand>
</feature>
<dbReference type="Pfam" id="PF01070">
    <property type="entry name" value="FMN_dh"/>
    <property type="match status" value="1"/>
</dbReference>
<comment type="function">
    <text evidence="11">Involved in the biosynthesis of isoprenoids. Catalyzes the 1,3-allylic rearrangement of the homoallylic substrate isopentenyl (IPP) to its allylic isomer, dimethylallyl diphosphate (DMAPP).</text>
</comment>
<dbReference type="GO" id="GO:0000287">
    <property type="term" value="F:magnesium ion binding"/>
    <property type="evidence" value="ECO:0007669"/>
    <property type="project" value="UniProtKB-UniRule"/>
</dbReference>
<keyword evidence="2 11" id="KW-0963">Cytoplasm</keyword>
<evidence type="ECO:0000256" key="11">
    <source>
        <dbReference type="HAMAP-Rule" id="MF_00354"/>
    </source>
</evidence>
<dbReference type="GO" id="GO:0008299">
    <property type="term" value="P:isoprenoid biosynthetic process"/>
    <property type="evidence" value="ECO:0007669"/>
    <property type="project" value="UniProtKB-UniRule"/>
</dbReference>
<feature type="binding site" evidence="11">
    <location>
        <begin position="89"/>
        <end position="91"/>
    </location>
    <ligand>
        <name>FMN</name>
        <dbReference type="ChEBI" id="CHEBI:58210"/>
    </ligand>
</feature>
<keyword evidence="3 11" id="KW-0285">Flavoprotein</keyword>
<dbReference type="InterPro" id="IPR013785">
    <property type="entry name" value="Aldolase_TIM"/>
</dbReference>
<dbReference type="NCBIfam" id="TIGR02151">
    <property type="entry name" value="IPP_isom_2"/>
    <property type="match status" value="1"/>
</dbReference>
<protein>
    <recommendedName>
        <fullName evidence="11">Isopentenyl-diphosphate delta-isomerase</fullName>
        <shortName evidence="11">IPP isomerase</shortName>
        <ecNumber evidence="11">5.3.3.2</ecNumber>
    </recommendedName>
    <alternativeName>
        <fullName evidence="11">Isopentenyl diphosphate:dimethylallyl diphosphate isomerase</fullName>
    </alternativeName>
    <alternativeName>
        <fullName evidence="11">Isopentenyl pyrophosphate isomerase</fullName>
    </alternativeName>
    <alternativeName>
        <fullName evidence="11">Type 2 isopentenyl diphosphate isomerase</fullName>
        <shortName evidence="11">IDI-2</shortName>
    </alternativeName>
</protein>
<dbReference type="STRING" id="1333845.SAMN04487895_102153"/>
<evidence type="ECO:0000256" key="10">
    <source>
        <dbReference type="ARBA" id="ARBA00025810"/>
    </source>
</evidence>
<evidence type="ECO:0000256" key="5">
    <source>
        <dbReference type="ARBA" id="ARBA00022723"/>
    </source>
</evidence>
<proteinExistence type="inferred from homology"/>
<keyword evidence="4 11" id="KW-0288">FMN</keyword>
<comment type="cofactor">
    <cofactor evidence="1 11">
        <name>FMN</name>
        <dbReference type="ChEBI" id="CHEBI:58210"/>
    </cofactor>
</comment>
<organism evidence="14 15">
    <name type="scientific">Paenibacillus sophorae</name>
    <dbReference type="NCBI Taxonomy" id="1333845"/>
    <lineage>
        <taxon>Bacteria</taxon>
        <taxon>Bacillati</taxon>
        <taxon>Bacillota</taxon>
        <taxon>Bacilli</taxon>
        <taxon>Bacillales</taxon>
        <taxon>Paenibacillaceae</taxon>
        <taxon>Paenibacillus</taxon>
    </lineage>
</organism>
<keyword evidence="6 11" id="KW-0460">Magnesium</keyword>
<evidence type="ECO:0000256" key="3">
    <source>
        <dbReference type="ARBA" id="ARBA00022630"/>
    </source>
</evidence>
<comment type="similarity">
    <text evidence="11">Belongs to the IPP isomerase type 2 family.</text>
</comment>
<feature type="binding site" evidence="11">
    <location>
        <position position="244"/>
    </location>
    <ligand>
        <name>FMN</name>
        <dbReference type="ChEBI" id="CHEBI:58210"/>
    </ligand>
</feature>
<evidence type="ECO:0000259" key="13">
    <source>
        <dbReference type="Pfam" id="PF01070"/>
    </source>
</evidence>
<dbReference type="PIRSF" id="PIRSF003314">
    <property type="entry name" value="IPP_isomerase"/>
    <property type="match status" value="1"/>
</dbReference>
<dbReference type="GO" id="GO:0010181">
    <property type="term" value="F:FMN binding"/>
    <property type="evidence" value="ECO:0007669"/>
    <property type="project" value="UniProtKB-UniRule"/>
</dbReference>
<feature type="binding site" evidence="11">
    <location>
        <begin position="119"/>
        <end position="121"/>
    </location>
    <ligand>
        <name>substrate</name>
    </ligand>
</feature>
<dbReference type="InterPro" id="IPR011179">
    <property type="entry name" value="IPdP_isomerase"/>
</dbReference>
<dbReference type="Proteomes" id="UP000198809">
    <property type="component" value="Unassembled WGS sequence"/>
</dbReference>
<dbReference type="InterPro" id="IPR000262">
    <property type="entry name" value="FMN-dep_DH"/>
</dbReference>
<evidence type="ECO:0000256" key="12">
    <source>
        <dbReference type="SAM" id="MobiDB-lite"/>
    </source>
</evidence>